<accession>A0A0W0YPR2</accession>
<dbReference type="eggNOG" id="ENOG5031T9S">
    <property type="taxonomic scope" value="Bacteria"/>
</dbReference>
<organism evidence="1 2">
    <name type="scientific">Legionella sainthelensi</name>
    <dbReference type="NCBI Taxonomy" id="28087"/>
    <lineage>
        <taxon>Bacteria</taxon>
        <taxon>Pseudomonadati</taxon>
        <taxon>Pseudomonadota</taxon>
        <taxon>Gammaproteobacteria</taxon>
        <taxon>Legionellales</taxon>
        <taxon>Legionellaceae</taxon>
        <taxon>Legionella</taxon>
    </lineage>
</organism>
<protein>
    <submittedName>
        <fullName evidence="1">Uncharacterized protein</fullName>
    </submittedName>
</protein>
<reference evidence="1 2" key="1">
    <citation type="submission" date="2015-11" db="EMBL/GenBank/DDBJ databases">
        <title>Genomic analysis of 38 Legionella species identifies large and diverse effector repertoires.</title>
        <authorList>
            <person name="Burstein D."/>
            <person name="Amaro F."/>
            <person name="Zusman T."/>
            <person name="Lifshitz Z."/>
            <person name="Cohen O."/>
            <person name="Gilbert J.A."/>
            <person name="Pupko T."/>
            <person name="Shuman H.A."/>
            <person name="Segal G."/>
        </authorList>
    </citation>
    <scope>NUCLEOTIDE SEQUENCE [LARGE SCALE GENOMIC DNA]</scope>
    <source>
        <strain evidence="1 2">Mt.St.Helens-4</strain>
    </source>
</reference>
<evidence type="ECO:0000313" key="1">
    <source>
        <dbReference type="EMBL" id="KTD58622.1"/>
    </source>
</evidence>
<proteinExistence type="predicted"/>
<sequence length="214" mass="25063">MLFYSKLHQDFFSAAPDFISIYHLINKVYHKECTHFIESLSTLEKLLTEKRLRKEEPILRFLVDTHGVAWFARENQPGISAPKHFQMTGESQNKAKCLTAGNIKFTNSKCRVLKSINHRSGDFQPSFYSLRIFLAILVLNETILPFKLPRVIVVKELNTQGEVICKHRWLVAKIKEWVTTFNQNKELTHRLKNQSVERKIVHYESTNDELCYPV</sequence>
<name>A0A0W0YPR2_9GAMM</name>
<evidence type="ECO:0000313" key="2">
    <source>
        <dbReference type="Proteomes" id="UP000054621"/>
    </source>
</evidence>
<comment type="caution">
    <text evidence="1">The sequence shown here is derived from an EMBL/GenBank/DDBJ whole genome shotgun (WGS) entry which is preliminary data.</text>
</comment>
<dbReference type="Proteomes" id="UP000054621">
    <property type="component" value="Unassembled WGS sequence"/>
</dbReference>
<dbReference type="RefSeq" id="WP_027272685.1">
    <property type="nucleotide sequence ID" value="NZ_CAAAJE010000039.1"/>
</dbReference>
<dbReference type="PATRIC" id="fig|28087.4.peg.1311"/>
<dbReference type="AlphaFoldDB" id="A0A0W0YPR2"/>
<gene>
    <name evidence="1" type="ORF">Lsai_1229</name>
</gene>
<dbReference type="EMBL" id="LNYV01000013">
    <property type="protein sequence ID" value="KTD58622.1"/>
    <property type="molecule type" value="Genomic_DNA"/>
</dbReference>
<dbReference type="OrthoDB" id="5649262at2"/>